<dbReference type="STRING" id="282301.A0A267DCK3"/>
<dbReference type="GO" id="GO:0051213">
    <property type="term" value="F:dioxygenase activity"/>
    <property type="evidence" value="ECO:0007669"/>
    <property type="project" value="InterPro"/>
</dbReference>
<dbReference type="AlphaFoldDB" id="A0A267DCK3"/>
<dbReference type="EMBL" id="NIVC01004611">
    <property type="protein sequence ID" value="PAA47001.1"/>
    <property type="molecule type" value="Genomic_DNA"/>
</dbReference>
<feature type="compositionally biased region" description="Low complexity" evidence="2">
    <location>
        <begin position="448"/>
        <end position="463"/>
    </location>
</feature>
<proteinExistence type="predicted"/>
<feature type="compositionally biased region" description="Polar residues" evidence="2">
    <location>
        <begin position="464"/>
        <end position="476"/>
    </location>
</feature>
<organism evidence="4 5">
    <name type="scientific">Macrostomum lignano</name>
    <dbReference type="NCBI Taxonomy" id="282301"/>
    <lineage>
        <taxon>Eukaryota</taxon>
        <taxon>Metazoa</taxon>
        <taxon>Spiralia</taxon>
        <taxon>Lophotrochozoa</taxon>
        <taxon>Platyhelminthes</taxon>
        <taxon>Rhabditophora</taxon>
        <taxon>Macrostomorpha</taxon>
        <taxon>Macrostomida</taxon>
        <taxon>Macrostomidae</taxon>
        <taxon>Macrostomum</taxon>
    </lineage>
</organism>
<dbReference type="PANTHER" id="PTHR31212">
    <property type="entry name" value="ALPHA-KETOGLUTARATE-DEPENDENT DIOXYGENASE ALKB HOMOLOG 3"/>
    <property type="match status" value="1"/>
</dbReference>
<dbReference type="Proteomes" id="UP000215902">
    <property type="component" value="Unassembled WGS sequence"/>
</dbReference>
<gene>
    <name evidence="4" type="ORF">BOX15_Mlig007645g5</name>
</gene>
<evidence type="ECO:0000256" key="2">
    <source>
        <dbReference type="SAM" id="MobiDB-lite"/>
    </source>
</evidence>
<feature type="compositionally biased region" description="Low complexity" evidence="2">
    <location>
        <begin position="500"/>
        <end position="517"/>
    </location>
</feature>
<dbReference type="PANTHER" id="PTHR31212:SF4">
    <property type="entry name" value="ALPHA-KETOGLUTARATE-DEPENDENT DIOXYGENASE ALKB HOMOLOG 3"/>
    <property type="match status" value="1"/>
</dbReference>
<dbReference type="OrthoDB" id="545910at2759"/>
<dbReference type="Gene3D" id="2.60.120.590">
    <property type="entry name" value="Alpha-ketoglutarate-dependent dioxygenase AlkB-like"/>
    <property type="match status" value="1"/>
</dbReference>
<feature type="domain" description="Fe2OG dioxygenase" evidence="3">
    <location>
        <begin position="292"/>
        <end position="390"/>
    </location>
</feature>
<dbReference type="SUPFAM" id="SSF51197">
    <property type="entry name" value="Clavaminate synthase-like"/>
    <property type="match status" value="1"/>
</dbReference>
<dbReference type="InterPro" id="IPR027450">
    <property type="entry name" value="AlkB-like"/>
</dbReference>
<dbReference type="GO" id="GO:0005739">
    <property type="term" value="C:mitochondrion"/>
    <property type="evidence" value="ECO:0007669"/>
    <property type="project" value="TreeGrafter"/>
</dbReference>
<evidence type="ECO:0000313" key="4">
    <source>
        <dbReference type="EMBL" id="PAA47001.1"/>
    </source>
</evidence>
<evidence type="ECO:0000256" key="1">
    <source>
        <dbReference type="ARBA" id="ARBA00001954"/>
    </source>
</evidence>
<dbReference type="PROSITE" id="PS51471">
    <property type="entry name" value="FE2OG_OXY"/>
    <property type="match status" value="1"/>
</dbReference>
<evidence type="ECO:0000259" key="3">
    <source>
        <dbReference type="PROSITE" id="PS51471"/>
    </source>
</evidence>
<protein>
    <recommendedName>
        <fullName evidence="3">Fe2OG dioxygenase domain-containing protein</fullName>
    </recommendedName>
</protein>
<sequence length="728" mass="78912">MENPSRRWRGRTFYNSNYQKQNRRQPRKNEHLDDASKQARLLLDKLLRCYHHRAVIESIIVEPQRAYGSLQQAARSLDQAFRPAFASDKLLQDLQAANVAHIESSLLKILTHYDAATEESENLLRQLCNDKGPPDLASVARQVIHHVGLRCKLDASTVSKFLDRLNSLSNDPSVIDLLATPAAAAPTMTSVEESQPRQEGTDFWNLDDESTVSLNNFFLQKNQADRLESFLAKEVAPLACRHSSASERPEPRLIAWFGPDYSYSGRQLRSNGPIPSGLQPLLESVETATGKRFNSVLVNVYQNGSQFVGWHADDEAVLGERPFIASVSIGCTRTFELKAKSATSPCLSLDLFHGSLLTMSGDCQANFFHRIPPQHHKRGRRFNLTFRWTHEDPNTGATGASLAPSAPSATKTATPNTAVPLTASMAPVDLDESAQSAEHRRIPEDVCSNNDTTTASTIAASSNEPTASTNTETNADSVVDGGATTIGDVAASADATISNDPSAAAGAASDGSPAAGGTTEVASPENGCTSAADDLFVTPPLPRVGLPASPAKRRLPSPDSEDSPGGPERHRPHLNDSPSTFEQPVSLIISRDCRNLVLCPKPFEGLKLPAITEVHEYSLSALPSLLRSAALRNRQCAQSTVLVLPDELLSTDHWRELLSEAIDLLRADSLTRKILLVPSFASGEELTQSLSKKLSPVTLIASPPLKPIVSFSAPDFILALASWLRTLN</sequence>
<feature type="region of interest" description="Disordered" evidence="2">
    <location>
        <begin position="500"/>
        <end position="581"/>
    </location>
</feature>
<dbReference type="GO" id="GO:0005654">
    <property type="term" value="C:nucleoplasm"/>
    <property type="evidence" value="ECO:0007669"/>
    <property type="project" value="TreeGrafter"/>
</dbReference>
<comment type="caution">
    <text evidence="4">The sequence shown here is derived from an EMBL/GenBank/DDBJ whole genome shotgun (WGS) entry which is preliminary data.</text>
</comment>
<dbReference type="Pfam" id="PF13532">
    <property type="entry name" value="2OG-FeII_Oxy_2"/>
    <property type="match status" value="1"/>
</dbReference>
<dbReference type="InterPro" id="IPR037151">
    <property type="entry name" value="AlkB-like_sf"/>
</dbReference>
<dbReference type="InterPro" id="IPR032854">
    <property type="entry name" value="ALKBH3"/>
</dbReference>
<dbReference type="InterPro" id="IPR005123">
    <property type="entry name" value="Oxoglu/Fe-dep_dioxygenase_dom"/>
</dbReference>
<feature type="compositionally biased region" description="Low complexity" evidence="2">
    <location>
        <begin position="395"/>
        <end position="418"/>
    </location>
</feature>
<accession>A0A267DCK3</accession>
<keyword evidence="5" id="KW-1185">Reference proteome</keyword>
<comment type="cofactor">
    <cofactor evidence="1">
        <name>Fe(2+)</name>
        <dbReference type="ChEBI" id="CHEBI:29033"/>
    </cofactor>
</comment>
<dbReference type="GO" id="GO:0006307">
    <property type="term" value="P:DNA alkylation repair"/>
    <property type="evidence" value="ECO:0007669"/>
    <property type="project" value="InterPro"/>
</dbReference>
<name>A0A267DCK3_9PLAT</name>
<reference evidence="4 5" key="1">
    <citation type="submission" date="2017-06" db="EMBL/GenBank/DDBJ databases">
        <title>A platform for efficient transgenesis in Macrostomum lignano, a flatworm model organism for stem cell research.</title>
        <authorList>
            <person name="Berezikov E."/>
        </authorList>
    </citation>
    <scope>NUCLEOTIDE SEQUENCE [LARGE SCALE GENOMIC DNA]</scope>
    <source>
        <strain evidence="4">DV1</strain>
        <tissue evidence="4">Whole organism</tissue>
    </source>
</reference>
<feature type="region of interest" description="Disordered" evidence="2">
    <location>
        <begin position="389"/>
        <end position="480"/>
    </location>
</feature>
<evidence type="ECO:0000313" key="5">
    <source>
        <dbReference type="Proteomes" id="UP000215902"/>
    </source>
</evidence>